<gene>
    <name evidence="3" type="ORF">SAMN02745887_02347</name>
</gene>
<evidence type="ECO:0000256" key="2">
    <source>
        <dbReference type="ARBA" id="ARBA00023002"/>
    </source>
</evidence>
<dbReference type="NCBIfam" id="NF006598">
    <property type="entry name" value="PRK09135.1"/>
    <property type="match status" value="1"/>
</dbReference>
<dbReference type="OrthoDB" id="9793499at2"/>
<keyword evidence="4" id="KW-1185">Reference proteome</keyword>
<protein>
    <submittedName>
        <fullName evidence="3">Pteridine reductase</fullName>
    </submittedName>
</protein>
<name>A0A1K2HKU6_9NEIS</name>
<dbReference type="PROSITE" id="PS00061">
    <property type="entry name" value="ADH_SHORT"/>
    <property type="match status" value="1"/>
</dbReference>
<dbReference type="Proteomes" id="UP000186513">
    <property type="component" value="Unassembled WGS sequence"/>
</dbReference>
<dbReference type="PANTHER" id="PTHR43639">
    <property type="entry name" value="OXIDOREDUCTASE, SHORT-CHAIN DEHYDROGENASE/REDUCTASE FAMILY (AFU_ORTHOLOGUE AFUA_5G02870)"/>
    <property type="match status" value="1"/>
</dbReference>
<dbReference type="PRINTS" id="PR00080">
    <property type="entry name" value="SDRFAMILY"/>
</dbReference>
<comment type="similarity">
    <text evidence="1">Belongs to the short-chain dehydrogenases/reductases (SDR) family.</text>
</comment>
<dbReference type="FunFam" id="3.40.50.720:FF:000084">
    <property type="entry name" value="Short-chain dehydrogenase reductase"/>
    <property type="match status" value="1"/>
</dbReference>
<evidence type="ECO:0000313" key="3">
    <source>
        <dbReference type="EMBL" id="SFZ77339.1"/>
    </source>
</evidence>
<organism evidence="3 4">
    <name type="scientific">Chitinimonas taiwanensis DSM 18899</name>
    <dbReference type="NCBI Taxonomy" id="1121279"/>
    <lineage>
        <taxon>Bacteria</taxon>
        <taxon>Pseudomonadati</taxon>
        <taxon>Pseudomonadota</taxon>
        <taxon>Betaproteobacteria</taxon>
        <taxon>Neisseriales</taxon>
        <taxon>Chitinibacteraceae</taxon>
        <taxon>Chitinimonas</taxon>
    </lineage>
</organism>
<dbReference type="PRINTS" id="PR00081">
    <property type="entry name" value="GDHRDH"/>
</dbReference>
<proteinExistence type="inferred from homology"/>
<sequence length="246" mass="26246">MQGKVVLVTGGAKRVGAAIVRKLHGAGANVMLHYRSSSTEARALAAELNLQRPNSVAISQADLLNIAGLPVLVQQTISQFGRLDAVVNNASSFFPTPVGEVDEAGWLDLIGSNLKAPLFLAQAAAPELKKTQGCIVSIADIHVERPMKGHVVYNIAKAGLVAMTKSLARELAPEIRVNAVAPGANIWPDEESVFDELARQRITSSIPLKRVGEPDDLARTILFLIQDAPYITGQVINVDGGRSIYL</sequence>
<dbReference type="InterPro" id="IPR020904">
    <property type="entry name" value="Sc_DH/Rdtase_CS"/>
</dbReference>
<accession>A0A1K2HKU6</accession>
<dbReference type="EMBL" id="FPKR01000008">
    <property type="protein sequence ID" value="SFZ77339.1"/>
    <property type="molecule type" value="Genomic_DNA"/>
</dbReference>
<evidence type="ECO:0000256" key="1">
    <source>
        <dbReference type="ARBA" id="ARBA00006484"/>
    </source>
</evidence>
<dbReference type="Pfam" id="PF13561">
    <property type="entry name" value="adh_short_C2"/>
    <property type="match status" value="1"/>
</dbReference>
<dbReference type="SUPFAM" id="SSF51735">
    <property type="entry name" value="NAD(P)-binding Rossmann-fold domains"/>
    <property type="match status" value="1"/>
</dbReference>
<dbReference type="RefSeq" id="WP_072428848.1">
    <property type="nucleotide sequence ID" value="NZ_FPKR01000008.1"/>
</dbReference>
<dbReference type="Gene3D" id="3.40.50.720">
    <property type="entry name" value="NAD(P)-binding Rossmann-like Domain"/>
    <property type="match status" value="1"/>
</dbReference>
<dbReference type="InterPro" id="IPR036291">
    <property type="entry name" value="NAD(P)-bd_dom_sf"/>
</dbReference>
<evidence type="ECO:0000313" key="4">
    <source>
        <dbReference type="Proteomes" id="UP000186513"/>
    </source>
</evidence>
<keyword evidence="2" id="KW-0560">Oxidoreductase</keyword>
<dbReference type="PANTHER" id="PTHR43639:SF1">
    <property type="entry name" value="SHORT-CHAIN DEHYDROGENASE_REDUCTASE FAMILY PROTEIN"/>
    <property type="match status" value="1"/>
</dbReference>
<dbReference type="GO" id="GO:0016491">
    <property type="term" value="F:oxidoreductase activity"/>
    <property type="evidence" value="ECO:0007669"/>
    <property type="project" value="UniProtKB-KW"/>
</dbReference>
<dbReference type="AlphaFoldDB" id="A0A1K2HKU6"/>
<dbReference type="InterPro" id="IPR002347">
    <property type="entry name" value="SDR_fam"/>
</dbReference>
<dbReference type="STRING" id="1121279.SAMN02745887_02347"/>
<reference evidence="3 4" key="1">
    <citation type="submission" date="2016-11" db="EMBL/GenBank/DDBJ databases">
        <authorList>
            <person name="Jaros S."/>
            <person name="Januszkiewicz K."/>
            <person name="Wedrychowicz H."/>
        </authorList>
    </citation>
    <scope>NUCLEOTIDE SEQUENCE [LARGE SCALE GENOMIC DNA]</scope>
    <source>
        <strain evidence="3 4">DSM 18899</strain>
    </source>
</reference>